<sequence length="1362" mass="154430">MASYVPIIVLTNVMLAFTFESPENCKWRLQGGNRNHIALDCSIRTINSDFDIFKFRSDQSEQITSVNVDCSDVLFFQSTLEPRVFQSLYHLQNLDIKFCKLNSLPAGTFLGLENMKSLTVRTHNSDWNVMALELTRDSLLGMPHLESLDLGENNLWNLPEHVLCTLPTLHHLNLTANRLQKVSQVGLVESCGTHLVTLDLSTNDLVYLPEAGFAGLQSLRELYFQNNKISTLHDGAFLGLSVLNILNISSNHILTLPPDLFNETTELKELYLHNNSLSVVAPGHFACLSHLTILDISDNQLTSEWVTADTFHGLVSLVVLSISHNRLTQVSFDMFKDLSGLQVLDLSHNYLSVIADKTFSSLANLHRLDLGFNHLLKVEAQTLSGLHVLSALSVAHNNISHIKDEAFDNCTNLRDIRLEYNSLSGIPGAIGKINSLKTLRISHNILGTIKQDDFTHLSGLLHLDMSNNVLNGICKQCLENLNELEVLDLSSNEFSAIPQGSFDSNIALQILRLDGNKLSDINGLFASLPNLIWLNVSDNRVTWFDYALIPAQLLYLDLNNNRIKDIGNYFNIESKLKLRTLDVSHNQLESLGPSSIPDSCELLFFNSNKITKLAPGTFSANINLSMIDLFDNLLSKIYLNSINIQLVPENKDLPEVYIGENPILCDCHMEWMHRVHQISGLRQHPRVMDLDKVTCTLPYPRSEENRVLFLETESSQFLCPYTSHCFALCKCCDFIACDCQMICPDGCSCHHDDTWATNIVDCSTRNHHQLLEDMPMDATVIYMDDNAMPILDAHHFIGRKNLQALYLNNSRIEKIQNRTFHGLSFLRELHLEDNVIIELEGFEFDQMTHLHELYLQNNHLKYINNATFSNLASLEIIRLDGNFLFDFPVWHLKLNPKLKTVTLSFNIWSCECQFMVDYKNWLRREKDIVRDSKSIYCVSNSTGEPGPYVLESSYSCETFMATSIVQEKVENYYLQPVLITLGTFFMLLVIVVMFAAFNSRFNTYFSEKCCLRCFKGAPKSLEINRNHILYDAFVSYSEIDAAFVNEIFAAELENGDPSYSVCLAPRDILAYQTIGTYVGDFIVESIKSSQKLILIITKNFIENDWCKFSFKAAHLEAIDNIRNHVIVVLCGDITENDMDPDLKSIVNISTKLKYEDKSFWSKLHASMPSDAHKMSNQCYITETNYVLRNSIPTFSQRQSPKQGVPLVPAMVLGQPAKTNHYHSHNTHRHLQHHQPSLDSSDLDKTFVSVETAQSSLGSTLAPTLNHSYMSIDYAQGRNSHIYASIDEPSSPPQMYPSALPSVHTLHQYLHQQQSHYPQQHIHQLSEDLLLLQQHQQQQCLQHTPISAPPGFADPSVSTSYFR</sequence>
<dbReference type="InterPro" id="IPR032675">
    <property type="entry name" value="LRR_dom_sf"/>
</dbReference>
<keyword evidence="5" id="KW-0812">Transmembrane</keyword>
<evidence type="ECO:0000259" key="7">
    <source>
        <dbReference type="PROSITE" id="PS50104"/>
    </source>
</evidence>
<keyword evidence="9" id="KW-1185">Reference proteome</keyword>
<reference evidence="8 9" key="1">
    <citation type="submission" date="2024-05" db="EMBL/GenBank/DDBJ databases">
        <authorList>
            <person name="Wallberg A."/>
        </authorList>
    </citation>
    <scope>NUCLEOTIDE SEQUENCE [LARGE SCALE GENOMIC DNA]</scope>
</reference>
<comment type="similarity">
    <text evidence="1">Belongs to the Toll-like receptor family.</text>
</comment>
<dbReference type="PANTHER" id="PTHR24366:SF96">
    <property type="entry name" value="LEUCINE RICH REPEAT CONTAINING 53"/>
    <property type="match status" value="1"/>
</dbReference>
<dbReference type="PROSITE" id="PS51450">
    <property type="entry name" value="LRR"/>
    <property type="match status" value="7"/>
</dbReference>
<evidence type="ECO:0000256" key="1">
    <source>
        <dbReference type="ARBA" id="ARBA00009634"/>
    </source>
</evidence>
<dbReference type="SMART" id="SM00369">
    <property type="entry name" value="LRR_TYP"/>
    <property type="match status" value="24"/>
</dbReference>
<name>A0AAV2SQL7_MEGNR</name>
<gene>
    <name evidence="8" type="ORF">MNOR_LOCUS39146</name>
</gene>
<dbReference type="SMART" id="SM00365">
    <property type="entry name" value="LRR_SD22"/>
    <property type="match status" value="10"/>
</dbReference>
<dbReference type="Proteomes" id="UP001497623">
    <property type="component" value="Unassembled WGS sequence"/>
</dbReference>
<evidence type="ECO:0000256" key="6">
    <source>
        <dbReference type="SAM" id="SignalP"/>
    </source>
</evidence>
<dbReference type="InterPro" id="IPR000157">
    <property type="entry name" value="TIR_dom"/>
</dbReference>
<feature type="region of interest" description="Disordered" evidence="4">
    <location>
        <begin position="1343"/>
        <end position="1362"/>
    </location>
</feature>
<comment type="caution">
    <text evidence="8">The sequence shown here is derived from an EMBL/GenBank/DDBJ whole genome shotgun (WGS) entry which is preliminary data.</text>
</comment>
<dbReference type="InterPro" id="IPR003591">
    <property type="entry name" value="Leu-rich_rpt_typical-subtyp"/>
</dbReference>
<keyword evidence="5" id="KW-0472">Membrane</keyword>
<dbReference type="InterPro" id="IPR035897">
    <property type="entry name" value="Toll_tir_struct_dom_sf"/>
</dbReference>
<dbReference type="PANTHER" id="PTHR24366">
    <property type="entry name" value="IG(IMMUNOGLOBULIN) AND LRR(LEUCINE RICH REPEAT) DOMAINS"/>
    <property type="match status" value="1"/>
</dbReference>
<dbReference type="FunFam" id="3.80.10.10:FF:001164">
    <property type="entry name" value="GH01279p"/>
    <property type="match status" value="2"/>
</dbReference>
<dbReference type="SMART" id="SM00364">
    <property type="entry name" value="LRR_BAC"/>
    <property type="match status" value="7"/>
</dbReference>
<dbReference type="GO" id="GO:0007165">
    <property type="term" value="P:signal transduction"/>
    <property type="evidence" value="ECO:0007669"/>
    <property type="project" value="InterPro"/>
</dbReference>
<dbReference type="EMBL" id="CAXKWB010097778">
    <property type="protein sequence ID" value="CAL4222067.1"/>
    <property type="molecule type" value="Genomic_DNA"/>
</dbReference>
<dbReference type="SUPFAM" id="SSF52047">
    <property type="entry name" value="RNI-like"/>
    <property type="match status" value="1"/>
</dbReference>
<evidence type="ECO:0000256" key="3">
    <source>
        <dbReference type="ARBA" id="ARBA00022737"/>
    </source>
</evidence>
<keyword evidence="3" id="KW-0677">Repeat</keyword>
<feature type="transmembrane region" description="Helical" evidence="5">
    <location>
        <begin position="972"/>
        <end position="997"/>
    </location>
</feature>
<evidence type="ECO:0000313" key="9">
    <source>
        <dbReference type="Proteomes" id="UP001497623"/>
    </source>
</evidence>
<evidence type="ECO:0000256" key="4">
    <source>
        <dbReference type="SAM" id="MobiDB-lite"/>
    </source>
</evidence>
<dbReference type="SUPFAM" id="SSF52058">
    <property type="entry name" value="L domain-like"/>
    <property type="match status" value="2"/>
</dbReference>
<dbReference type="PROSITE" id="PS50104">
    <property type="entry name" value="TIR"/>
    <property type="match status" value="1"/>
</dbReference>
<keyword evidence="2" id="KW-0433">Leucine-rich repeat</keyword>
<keyword evidence="5" id="KW-1133">Transmembrane helix</keyword>
<organism evidence="8 9">
    <name type="scientific">Meganyctiphanes norvegica</name>
    <name type="common">Northern krill</name>
    <name type="synonym">Thysanopoda norvegica</name>
    <dbReference type="NCBI Taxonomy" id="48144"/>
    <lineage>
        <taxon>Eukaryota</taxon>
        <taxon>Metazoa</taxon>
        <taxon>Ecdysozoa</taxon>
        <taxon>Arthropoda</taxon>
        <taxon>Crustacea</taxon>
        <taxon>Multicrustacea</taxon>
        <taxon>Malacostraca</taxon>
        <taxon>Eumalacostraca</taxon>
        <taxon>Eucarida</taxon>
        <taxon>Euphausiacea</taxon>
        <taxon>Euphausiidae</taxon>
        <taxon>Meganyctiphanes</taxon>
    </lineage>
</organism>
<feature type="chain" id="PRO_5043348810" description="TIR domain-containing protein" evidence="6">
    <location>
        <begin position="19"/>
        <end position="1362"/>
    </location>
</feature>
<dbReference type="SUPFAM" id="SSF52200">
    <property type="entry name" value="Toll/Interleukin receptor TIR domain"/>
    <property type="match status" value="1"/>
</dbReference>
<dbReference type="SMART" id="SM00255">
    <property type="entry name" value="TIR"/>
    <property type="match status" value="1"/>
</dbReference>
<dbReference type="Gene3D" id="3.80.10.10">
    <property type="entry name" value="Ribonuclease Inhibitor"/>
    <property type="match status" value="6"/>
</dbReference>
<evidence type="ECO:0000256" key="5">
    <source>
        <dbReference type="SAM" id="Phobius"/>
    </source>
</evidence>
<dbReference type="InterPro" id="IPR001611">
    <property type="entry name" value="Leu-rich_rpt"/>
</dbReference>
<proteinExistence type="inferred from homology"/>
<evidence type="ECO:0000256" key="2">
    <source>
        <dbReference type="ARBA" id="ARBA00022614"/>
    </source>
</evidence>
<evidence type="ECO:0000313" key="8">
    <source>
        <dbReference type="EMBL" id="CAL4222067.1"/>
    </source>
</evidence>
<dbReference type="Pfam" id="PF13676">
    <property type="entry name" value="TIR_2"/>
    <property type="match status" value="1"/>
</dbReference>
<feature type="signal peptide" evidence="6">
    <location>
        <begin position="1"/>
        <end position="18"/>
    </location>
</feature>
<dbReference type="Gene3D" id="3.40.50.10140">
    <property type="entry name" value="Toll/interleukin-1 receptor homology (TIR) domain"/>
    <property type="match status" value="1"/>
</dbReference>
<dbReference type="Pfam" id="PF13855">
    <property type="entry name" value="LRR_8"/>
    <property type="match status" value="7"/>
</dbReference>
<accession>A0AAV2SQL7</accession>
<keyword evidence="6" id="KW-0732">Signal</keyword>
<protein>
    <recommendedName>
        <fullName evidence="7">TIR domain-containing protein</fullName>
    </recommendedName>
</protein>
<feature type="domain" description="TIR" evidence="7">
    <location>
        <begin position="1028"/>
        <end position="1167"/>
    </location>
</feature>